<evidence type="ECO:0000313" key="2">
    <source>
        <dbReference type="Proteomes" id="UP000505325"/>
    </source>
</evidence>
<organism evidence="1 2">
    <name type="scientific">Paramixta manurensis</name>
    <dbReference type="NCBI Taxonomy" id="2740817"/>
    <lineage>
        <taxon>Bacteria</taxon>
        <taxon>Pseudomonadati</taxon>
        <taxon>Pseudomonadota</taxon>
        <taxon>Gammaproteobacteria</taxon>
        <taxon>Enterobacterales</taxon>
        <taxon>Erwiniaceae</taxon>
        <taxon>Paramixta</taxon>
    </lineage>
</organism>
<gene>
    <name evidence="1" type="ORF">PMPD1_3986</name>
</gene>
<sequence length="158" mass="18495">MKKYLLTAILIFVSASAGWGWYLKTHPTTLVSTHQEGTDNFMSIILIKNPPLTNKGKLDWWMNNATMFKEKYNIPSPPGRTGYFVIDVFDFADGYKELERYDRLCFDEIKTSKNCIDKNWLMTIRSSRSGKVWYNVDESTYIEKNGKFIKVKEKIKIK</sequence>
<dbReference type="AlphaFoldDB" id="A0A6M8UGX4"/>
<name>A0A6M8UGX4_9GAMM</name>
<proteinExistence type="predicted"/>
<dbReference type="InterPro" id="IPR010351">
    <property type="entry name" value="DUF943"/>
</dbReference>
<keyword evidence="2" id="KW-1185">Reference proteome</keyword>
<reference evidence="1 2" key="1">
    <citation type="submission" date="2020-06" db="EMBL/GenBank/DDBJ databases">
        <title>Genome sequence of Paramixta manurensis strain PD-1.</title>
        <authorList>
            <person name="Lee C.W."/>
            <person name="Kim J."/>
        </authorList>
    </citation>
    <scope>NUCLEOTIDE SEQUENCE [LARGE SCALE GENOMIC DNA]</scope>
    <source>
        <strain evidence="1 2">PD-1</strain>
    </source>
</reference>
<evidence type="ECO:0000313" key="1">
    <source>
        <dbReference type="EMBL" id="QKJ88894.1"/>
    </source>
</evidence>
<dbReference type="Pfam" id="PF06092">
    <property type="entry name" value="DUF943"/>
    <property type="match status" value="1"/>
</dbReference>
<dbReference type="EMBL" id="CP054212">
    <property type="protein sequence ID" value="QKJ88894.1"/>
    <property type="molecule type" value="Genomic_DNA"/>
</dbReference>
<dbReference type="Proteomes" id="UP000505325">
    <property type="component" value="Chromosome"/>
</dbReference>
<accession>A0A6M8UGX4</accession>
<dbReference type="KEGG" id="pmak:PMPD1_3986"/>
<protein>
    <submittedName>
        <fullName evidence="1">DUF943 family protein</fullName>
    </submittedName>
</protein>
<dbReference type="RefSeq" id="WP_173635729.1">
    <property type="nucleotide sequence ID" value="NZ_CP054212.1"/>
</dbReference>